<dbReference type="Proteomes" id="UP000092876">
    <property type="component" value="Unassembled WGS sequence"/>
</dbReference>
<dbReference type="Pfam" id="PF05929">
    <property type="entry name" value="Phage_GPO"/>
    <property type="match status" value="1"/>
</dbReference>
<dbReference type="GeneID" id="94231709"/>
<dbReference type="AlphaFoldDB" id="A0A1C3IVP8"/>
<dbReference type="InterPro" id="IPR009228">
    <property type="entry name" value="Capsid_scaffold_GpO"/>
</dbReference>
<sequence length="275" mass="30890">MFQSELICILQAGATIDGRVIDQKIIDEIAETYNPEVYTARINADHYPWSNKYGSVLSVEKKDDKLFAVLKPNSMLLRMAEQGQLLHTSCEFYEKFADTGKAYLTGLALTDEPASLGTTQIQLSASSKDKACVPTSFQITLEQLSKSTEEEASMFNTFKRWLKGESELEQLSQQQEEDDMSKELEELLKQSIEQGKENQQQLSQLSEQVEKLNTNGQPQEPEVEEGAEVTELKGQVETLSSQVESLTGQIEKLSKLTDEEQRQLAGEGDDDNTYL</sequence>
<accession>A0A1C3IVP8</accession>
<name>A0A1C3IVP8_9VIBR</name>
<evidence type="ECO:0000313" key="2">
    <source>
        <dbReference type="EMBL" id="SBS65490.1"/>
    </source>
</evidence>
<dbReference type="RefSeq" id="WP_065679518.1">
    <property type="nucleotide sequence ID" value="NZ_AP025460.1"/>
</dbReference>
<reference evidence="3" key="1">
    <citation type="submission" date="2016-06" db="EMBL/GenBank/DDBJ databases">
        <authorList>
            <person name="Rodrigo-Torres Lidia"/>
            <person name="Arahal R.David."/>
        </authorList>
    </citation>
    <scope>NUCLEOTIDE SEQUENCE [LARGE SCALE GENOMIC DNA]</scope>
    <source>
        <strain evidence="3">CECT 7223</strain>
    </source>
</reference>
<organism evidence="2 3">
    <name type="scientific">Vibrio atlanticus</name>
    <dbReference type="NCBI Taxonomy" id="693153"/>
    <lineage>
        <taxon>Bacteria</taxon>
        <taxon>Pseudomonadati</taxon>
        <taxon>Pseudomonadota</taxon>
        <taxon>Gammaproteobacteria</taxon>
        <taxon>Vibrionales</taxon>
        <taxon>Vibrionaceae</taxon>
        <taxon>Vibrio</taxon>
    </lineage>
</organism>
<dbReference type="EMBL" id="FLQP01000039">
    <property type="protein sequence ID" value="SBS65490.1"/>
    <property type="molecule type" value="Genomic_DNA"/>
</dbReference>
<evidence type="ECO:0000256" key="1">
    <source>
        <dbReference type="SAM" id="MobiDB-lite"/>
    </source>
</evidence>
<evidence type="ECO:0000313" key="3">
    <source>
        <dbReference type="Proteomes" id="UP000092876"/>
    </source>
</evidence>
<protein>
    <submittedName>
        <fullName evidence="2">Phage capsid scaffolding protein (GPO) serine peptidase</fullName>
    </submittedName>
</protein>
<proteinExistence type="predicted"/>
<gene>
    <name evidence="2" type="ORF">VAT7223_02729</name>
</gene>
<feature type="region of interest" description="Disordered" evidence="1">
    <location>
        <begin position="210"/>
        <end position="230"/>
    </location>
</feature>